<evidence type="ECO:0000259" key="6">
    <source>
        <dbReference type="PROSITE" id="PS51186"/>
    </source>
</evidence>
<dbReference type="GO" id="GO:0016747">
    <property type="term" value="F:acyltransferase activity, transferring groups other than amino-acyl groups"/>
    <property type="evidence" value="ECO:0007669"/>
    <property type="project" value="InterPro"/>
</dbReference>
<accession>A0A1G9RTL6</accession>
<dbReference type="OrthoDB" id="9799147at2"/>
<evidence type="ECO:0000256" key="3">
    <source>
        <dbReference type="ARBA" id="ARBA00022679"/>
    </source>
</evidence>
<reference evidence="7 8" key="1">
    <citation type="submission" date="2016-10" db="EMBL/GenBank/DDBJ databases">
        <authorList>
            <person name="de Groot N.N."/>
        </authorList>
    </citation>
    <scope>NUCLEOTIDE SEQUENCE [LARGE SCALE GENOMIC DNA]</scope>
    <source>
        <strain evidence="7 8">KPR-7B</strain>
    </source>
</reference>
<dbReference type="SUPFAM" id="SSF55729">
    <property type="entry name" value="Acyl-CoA N-acyltransferases (Nat)"/>
    <property type="match status" value="1"/>
</dbReference>
<evidence type="ECO:0000256" key="2">
    <source>
        <dbReference type="ARBA" id="ARBA00022649"/>
    </source>
</evidence>
<gene>
    <name evidence="7" type="ORF">SAMN04487766_101142</name>
</gene>
<evidence type="ECO:0000313" key="8">
    <source>
        <dbReference type="Proteomes" id="UP000199671"/>
    </source>
</evidence>
<dbReference type="RefSeq" id="WP_092606843.1">
    <property type="nucleotide sequence ID" value="NZ_FNHU01000001.1"/>
</dbReference>
<keyword evidence="1" id="KW-0678">Repressor</keyword>
<dbReference type="InterPro" id="IPR000182">
    <property type="entry name" value="GNAT_dom"/>
</dbReference>
<dbReference type="Pfam" id="PF00583">
    <property type="entry name" value="Acetyltransf_1"/>
    <property type="match status" value="1"/>
</dbReference>
<proteinExistence type="predicted"/>
<dbReference type="PANTHER" id="PTHR36449:SF1">
    <property type="entry name" value="ACETYLTRANSFERASE"/>
    <property type="match status" value="1"/>
</dbReference>
<keyword evidence="4" id="KW-0012">Acyltransferase</keyword>
<organism evidence="7 8">
    <name type="scientific">Actinomyces ruminicola</name>
    <dbReference type="NCBI Taxonomy" id="332524"/>
    <lineage>
        <taxon>Bacteria</taxon>
        <taxon>Bacillati</taxon>
        <taxon>Actinomycetota</taxon>
        <taxon>Actinomycetes</taxon>
        <taxon>Actinomycetales</taxon>
        <taxon>Actinomycetaceae</taxon>
        <taxon>Actinomyces</taxon>
    </lineage>
</organism>
<evidence type="ECO:0000313" key="7">
    <source>
        <dbReference type="EMBL" id="SDM26576.1"/>
    </source>
</evidence>
<comment type="catalytic activity">
    <reaction evidence="5">
        <text>glycyl-tRNA(Gly) + acetyl-CoA = N-acetylglycyl-tRNA(Gly) + CoA + H(+)</text>
        <dbReference type="Rhea" id="RHEA:81867"/>
        <dbReference type="Rhea" id="RHEA-COMP:9683"/>
        <dbReference type="Rhea" id="RHEA-COMP:19766"/>
        <dbReference type="ChEBI" id="CHEBI:15378"/>
        <dbReference type="ChEBI" id="CHEBI:57287"/>
        <dbReference type="ChEBI" id="CHEBI:57288"/>
        <dbReference type="ChEBI" id="CHEBI:78522"/>
        <dbReference type="ChEBI" id="CHEBI:232036"/>
    </reaction>
</comment>
<keyword evidence="3 7" id="KW-0808">Transferase</keyword>
<evidence type="ECO:0000256" key="5">
    <source>
        <dbReference type="ARBA" id="ARBA00049880"/>
    </source>
</evidence>
<dbReference type="AlphaFoldDB" id="A0A1G9RTL6"/>
<feature type="domain" description="N-acetyltransferase" evidence="6">
    <location>
        <begin position="1"/>
        <end position="165"/>
    </location>
</feature>
<protein>
    <submittedName>
        <fullName evidence="7">Acetyltransferase (GNAT) domain-containing protein</fullName>
    </submittedName>
</protein>
<dbReference type="InterPro" id="IPR016181">
    <property type="entry name" value="Acyl_CoA_acyltransferase"/>
</dbReference>
<dbReference type="Proteomes" id="UP000199671">
    <property type="component" value="Unassembled WGS sequence"/>
</dbReference>
<dbReference type="PANTHER" id="PTHR36449">
    <property type="entry name" value="ACETYLTRANSFERASE-RELATED"/>
    <property type="match status" value="1"/>
</dbReference>
<dbReference type="EMBL" id="FNHU01000001">
    <property type="protein sequence ID" value="SDM26576.1"/>
    <property type="molecule type" value="Genomic_DNA"/>
</dbReference>
<evidence type="ECO:0000256" key="1">
    <source>
        <dbReference type="ARBA" id="ARBA00022491"/>
    </source>
</evidence>
<dbReference type="Gene3D" id="3.40.630.30">
    <property type="match status" value="1"/>
</dbReference>
<evidence type="ECO:0000256" key="4">
    <source>
        <dbReference type="ARBA" id="ARBA00023315"/>
    </source>
</evidence>
<name>A0A1G9RTL6_9ACTO</name>
<keyword evidence="2" id="KW-1277">Toxin-antitoxin system</keyword>
<sequence length="169" mass="18443">MSTGILEAPRRLARGDARSEFRSGAEELDDWLHRFAWQNQKADNAVTYVTVLDGQVLGYYALATACIARTDAPTRIAKQAPREVPCILLARLAVDRRAQGLGIGAALLRDALARSLEVSEIVGARALLIHCRDEAARSFYLANGDFAPSPVDDMQLLLPMKAIRNLPTG</sequence>
<dbReference type="PROSITE" id="PS51186">
    <property type="entry name" value="GNAT"/>
    <property type="match status" value="1"/>
</dbReference>
<dbReference type="CDD" id="cd04301">
    <property type="entry name" value="NAT_SF"/>
    <property type="match status" value="1"/>
</dbReference>